<evidence type="ECO:0000256" key="5">
    <source>
        <dbReference type="ARBA" id="ARBA00023002"/>
    </source>
</evidence>
<reference evidence="8" key="1">
    <citation type="submission" date="2013-12" db="EMBL/GenBank/DDBJ databases">
        <authorList>
            <person name="Linke B."/>
        </authorList>
    </citation>
    <scope>NUCLEOTIDE SEQUENCE [LARGE SCALE GENOMIC DNA]</scope>
    <source>
        <strain evidence="8">CRIB-18</strain>
    </source>
</reference>
<organism evidence="8 9">
    <name type="scientific">Candidatus Criblamydia sequanensis CRIB-18</name>
    <dbReference type="NCBI Taxonomy" id="1437425"/>
    <lineage>
        <taxon>Bacteria</taxon>
        <taxon>Pseudomonadati</taxon>
        <taxon>Chlamydiota</taxon>
        <taxon>Chlamydiia</taxon>
        <taxon>Parachlamydiales</taxon>
        <taxon>Candidatus Criblamydiaceae</taxon>
        <taxon>Candidatus Criblamydia</taxon>
    </lineage>
</organism>
<reference evidence="8" key="2">
    <citation type="submission" date="2014-09" db="EMBL/GenBank/DDBJ databases">
        <title>Criblamydia sequanensis harbors a mega-plasmid encoding arsenite resistance.</title>
        <authorList>
            <person name="Bertelli C."/>
            <person name="Goesmann A."/>
            <person name="Greub G."/>
        </authorList>
    </citation>
    <scope>NUCLEOTIDE SEQUENCE [LARGE SCALE GENOMIC DNA]</scope>
    <source>
        <strain evidence="8">CRIB-18</strain>
    </source>
</reference>
<dbReference type="InterPro" id="IPR036318">
    <property type="entry name" value="FAD-bd_PCMH-like_sf"/>
</dbReference>
<dbReference type="RefSeq" id="WP_041017685.1">
    <property type="nucleotide sequence ID" value="NZ_CCEJ010000005.1"/>
</dbReference>
<evidence type="ECO:0000313" key="8">
    <source>
        <dbReference type="EMBL" id="CDR34154.1"/>
    </source>
</evidence>
<dbReference type="OrthoDB" id="9767256at2"/>
<dbReference type="PANTHER" id="PTHR10801:SF0">
    <property type="entry name" value="DELTA(24)-STEROL REDUCTASE"/>
    <property type="match status" value="1"/>
</dbReference>
<evidence type="ECO:0000256" key="6">
    <source>
        <dbReference type="ARBA" id="ARBA00023136"/>
    </source>
</evidence>
<dbReference type="AlphaFoldDB" id="A0A090DZW0"/>
<dbReference type="InterPro" id="IPR016166">
    <property type="entry name" value="FAD-bd_PCMH"/>
</dbReference>
<dbReference type="GO" id="GO:0005737">
    <property type="term" value="C:cytoplasm"/>
    <property type="evidence" value="ECO:0007669"/>
    <property type="project" value="TreeGrafter"/>
</dbReference>
<dbReference type="GO" id="GO:0008202">
    <property type="term" value="P:steroid metabolic process"/>
    <property type="evidence" value="ECO:0007669"/>
    <property type="project" value="TreeGrafter"/>
</dbReference>
<dbReference type="Proteomes" id="UP000031552">
    <property type="component" value="Unassembled WGS sequence"/>
</dbReference>
<evidence type="ECO:0000256" key="2">
    <source>
        <dbReference type="ARBA" id="ARBA00012405"/>
    </source>
</evidence>
<dbReference type="SUPFAM" id="SSF56176">
    <property type="entry name" value="FAD-binding/transporter-associated domain-like"/>
    <property type="match status" value="1"/>
</dbReference>
<dbReference type="Gene3D" id="3.30.465.10">
    <property type="match status" value="1"/>
</dbReference>
<dbReference type="Pfam" id="PF01565">
    <property type="entry name" value="FAD_binding_4"/>
    <property type="match status" value="1"/>
</dbReference>
<dbReference type="EC" id="1.3.1.72" evidence="2"/>
<accession>A0A090DZW0</accession>
<dbReference type="InterPro" id="IPR006094">
    <property type="entry name" value="Oxid_FAD_bind_N"/>
</dbReference>
<keyword evidence="3" id="KW-0812">Transmembrane</keyword>
<evidence type="ECO:0000256" key="3">
    <source>
        <dbReference type="ARBA" id="ARBA00022692"/>
    </source>
</evidence>
<keyword evidence="4" id="KW-1133">Transmembrane helix</keyword>
<dbReference type="STRING" id="1437425.CSEC_1334"/>
<comment type="subcellular location">
    <subcellularLocation>
        <location evidence="1">Membrane</location>
        <topology evidence="1">Single-pass membrane protein</topology>
    </subcellularLocation>
</comment>
<keyword evidence="9" id="KW-1185">Reference proteome</keyword>
<evidence type="ECO:0000259" key="7">
    <source>
        <dbReference type="PROSITE" id="PS51387"/>
    </source>
</evidence>
<dbReference type="PROSITE" id="PS51387">
    <property type="entry name" value="FAD_PCMH"/>
    <property type="match status" value="1"/>
</dbReference>
<dbReference type="GO" id="GO:0071949">
    <property type="term" value="F:FAD binding"/>
    <property type="evidence" value="ECO:0007669"/>
    <property type="project" value="InterPro"/>
</dbReference>
<keyword evidence="6" id="KW-0472">Membrane</keyword>
<evidence type="ECO:0000256" key="4">
    <source>
        <dbReference type="ARBA" id="ARBA00022989"/>
    </source>
</evidence>
<keyword evidence="5" id="KW-0560">Oxidoreductase</keyword>
<gene>
    <name evidence="8" type="ORF">CSEC_1334</name>
</gene>
<dbReference type="InterPro" id="IPR016169">
    <property type="entry name" value="FAD-bd_PCMH_sub2"/>
</dbReference>
<dbReference type="GO" id="GO:0050614">
    <property type="term" value="F:Delta24-sterol reductase activity"/>
    <property type="evidence" value="ECO:0007669"/>
    <property type="project" value="UniProtKB-EC"/>
</dbReference>
<dbReference type="PANTHER" id="PTHR10801">
    <property type="entry name" value="24-DEHYDROCHOLESTEROL REDUCTASE"/>
    <property type="match status" value="1"/>
</dbReference>
<dbReference type="EMBL" id="CCEJ010000005">
    <property type="protein sequence ID" value="CDR34154.1"/>
    <property type="molecule type" value="Genomic_DNA"/>
</dbReference>
<dbReference type="GO" id="GO:0016020">
    <property type="term" value="C:membrane"/>
    <property type="evidence" value="ECO:0007669"/>
    <property type="project" value="UniProtKB-SubCell"/>
</dbReference>
<feature type="domain" description="FAD-binding PCMH-type" evidence="7">
    <location>
        <begin position="1"/>
        <end position="167"/>
    </location>
</feature>
<name>A0A090DZW0_9BACT</name>
<sequence length="478" mass="55304">MNRELDKIRSDFLKAKKDHLPISITRSSSASNTLRRGLYKNGTATLDLSPLNRLLNLNREDSTALIEPGLTMVSFFKKLESQGFMPKVLPEFKGITVGGAINGAAIESSSHRFGQFNNTCQSYRVLTGDGEIQNLSKINKEDLFYAISGSYGSLGLVLNATIEVEKIKPFVELSYHRFNSLDKALDFFKKASLDGEVDYLEGLVFSLDNTLIATAKLKVKRNSNLPLLSLKPYHSPWFYQHLHERSQDQVEREEMRLEDYLFRHDRAAFWMGGYALNSKILSRYILELVKLKAERTSLSKVEKGFDPMTKAPFWFRALFGWMMGSSRLYRFLHQDTEEWFANYFCIQDYYLPFSKTEEFIAHILKEHKIIPLWLCPVKKAERKELFSPHYQPGHEEKLLVDVGVYGMAKGTLTGREIVKDLDRLCIMKGGKKMLYSYSFLTEDEFWSIYSKKDYNSLREKYQAKESFVDIQKKVLERG</sequence>
<protein>
    <recommendedName>
        <fullName evidence="2">Delta(24)-sterol reductase</fullName>
        <ecNumber evidence="2">1.3.1.72</ecNumber>
    </recommendedName>
</protein>
<evidence type="ECO:0000256" key="1">
    <source>
        <dbReference type="ARBA" id="ARBA00004167"/>
    </source>
</evidence>
<dbReference type="GO" id="GO:0000246">
    <property type="term" value="F:Delta24(24-1) sterol reductase activity"/>
    <property type="evidence" value="ECO:0007669"/>
    <property type="project" value="TreeGrafter"/>
</dbReference>
<evidence type="ECO:0000313" key="9">
    <source>
        <dbReference type="Proteomes" id="UP000031552"/>
    </source>
</evidence>
<dbReference type="eggNOG" id="COG0277">
    <property type="taxonomic scope" value="Bacteria"/>
</dbReference>
<proteinExistence type="predicted"/>
<dbReference type="InterPro" id="IPR040165">
    <property type="entry name" value="Diminuto-like"/>
</dbReference>
<comment type="caution">
    <text evidence="8">The sequence shown here is derived from an EMBL/GenBank/DDBJ whole genome shotgun (WGS) entry which is preliminary data.</text>
</comment>